<accession>A0ABS7I1P6</accession>
<sequence>MPAVNDPSCAPRRTGSGSPVRLAGETLRRLTVDTLAAMGHAHPAPGIAIEYFTAGVGRPLVLVHGITESRRAWDPLLAPLIDAGYRVTAVDLRGHGASSVVAPYDLATMAGDLSAVLADIGADDALLVGHSLGGAVATAYAASGPCRGVVNVDQPLLLSGFQETLRSVEPQLRGSTAEFDGAISAIFEALAGPLDGAERRRIDDLRNGRQDVVLGAWEAVFASSPADLDAMVEGVISTVTAPYLSLHGIDPGAEYGEWLTEHVPSATFEVWPDLGHYPHLIRPADFVARVVAFDAPLG</sequence>
<reference evidence="4 5" key="1">
    <citation type="journal article" date="2021" name="MBio">
        <title>Poor Competitiveness of Bradyrhizobium in Pigeon Pea Root Colonization in Indian Soils.</title>
        <authorList>
            <person name="Chalasani D."/>
            <person name="Basu A."/>
            <person name="Pullabhotla S.V.S.R.N."/>
            <person name="Jorrin B."/>
            <person name="Neal A.L."/>
            <person name="Poole P.S."/>
            <person name="Podile A.R."/>
            <person name="Tkacz A."/>
        </authorList>
    </citation>
    <scope>NUCLEOTIDE SEQUENCE [LARGE SCALE GENOMIC DNA]</scope>
    <source>
        <strain evidence="4 5">HU12</strain>
    </source>
</reference>
<dbReference type="EMBL" id="JAEUAX010000010">
    <property type="protein sequence ID" value="MBW9111295.1"/>
    <property type="molecule type" value="Genomic_DNA"/>
</dbReference>
<dbReference type="InterPro" id="IPR029058">
    <property type="entry name" value="AB_hydrolase_fold"/>
</dbReference>
<dbReference type="GO" id="GO:0016787">
    <property type="term" value="F:hydrolase activity"/>
    <property type="evidence" value="ECO:0007669"/>
    <property type="project" value="UniProtKB-KW"/>
</dbReference>
<evidence type="ECO:0000313" key="5">
    <source>
        <dbReference type="Proteomes" id="UP000777440"/>
    </source>
</evidence>
<evidence type="ECO:0000313" key="4">
    <source>
        <dbReference type="EMBL" id="MBW9111295.1"/>
    </source>
</evidence>
<dbReference type="Pfam" id="PF12697">
    <property type="entry name" value="Abhydrolase_6"/>
    <property type="match status" value="1"/>
</dbReference>
<dbReference type="Proteomes" id="UP000777440">
    <property type="component" value="Unassembled WGS sequence"/>
</dbReference>
<feature type="region of interest" description="Disordered" evidence="2">
    <location>
        <begin position="1"/>
        <end position="20"/>
    </location>
</feature>
<dbReference type="InterPro" id="IPR000073">
    <property type="entry name" value="AB_hydrolase_1"/>
</dbReference>
<feature type="domain" description="AB hydrolase-1" evidence="3">
    <location>
        <begin position="60"/>
        <end position="288"/>
    </location>
</feature>
<comment type="caution">
    <text evidence="4">The sequence shown here is derived from an EMBL/GenBank/DDBJ whole genome shotgun (WGS) entry which is preliminary data.</text>
</comment>
<evidence type="ECO:0000259" key="3">
    <source>
        <dbReference type="Pfam" id="PF12697"/>
    </source>
</evidence>
<keyword evidence="5" id="KW-1185">Reference proteome</keyword>
<evidence type="ECO:0000256" key="1">
    <source>
        <dbReference type="ARBA" id="ARBA00022801"/>
    </source>
</evidence>
<dbReference type="RefSeq" id="WP_220340277.1">
    <property type="nucleotide sequence ID" value="NZ_JAEUAX010000010.1"/>
</dbReference>
<dbReference type="PANTHER" id="PTHR43798:SF31">
    <property type="entry name" value="AB HYDROLASE SUPERFAMILY PROTEIN YCLE"/>
    <property type="match status" value="1"/>
</dbReference>
<dbReference type="PANTHER" id="PTHR43798">
    <property type="entry name" value="MONOACYLGLYCEROL LIPASE"/>
    <property type="match status" value="1"/>
</dbReference>
<evidence type="ECO:0000256" key="2">
    <source>
        <dbReference type="SAM" id="MobiDB-lite"/>
    </source>
</evidence>
<gene>
    <name evidence="4" type="ORF">JNB61_16075</name>
</gene>
<keyword evidence="1 4" id="KW-0378">Hydrolase</keyword>
<dbReference type="PRINTS" id="PR00111">
    <property type="entry name" value="ABHYDROLASE"/>
</dbReference>
<name>A0ABS7I1P6_9MICO</name>
<proteinExistence type="predicted"/>
<dbReference type="Gene3D" id="3.40.50.1820">
    <property type="entry name" value="alpha/beta hydrolase"/>
    <property type="match status" value="1"/>
</dbReference>
<dbReference type="InterPro" id="IPR050266">
    <property type="entry name" value="AB_hydrolase_sf"/>
</dbReference>
<dbReference type="SUPFAM" id="SSF53474">
    <property type="entry name" value="alpha/beta-Hydrolases"/>
    <property type="match status" value="1"/>
</dbReference>
<organism evidence="4 5">
    <name type="scientific">Microbacterium ureisolvens</name>
    <dbReference type="NCBI Taxonomy" id="2781186"/>
    <lineage>
        <taxon>Bacteria</taxon>
        <taxon>Bacillati</taxon>
        <taxon>Actinomycetota</taxon>
        <taxon>Actinomycetes</taxon>
        <taxon>Micrococcales</taxon>
        <taxon>Microbacteriaceae</taxon>
        <taxon>Microbacterium</taxon>
    </lineage>
</organism>
<protein>
    <submittedName>
        <fullName evidence="4">Alpha/beta hydrolase</fullName>
    </submittedName>
</protein>